<feature type="domain" description="TFIIS N-terminal" evidence="11">
    <location>
        <begin position="14"/>
        <end position="92"/>
    </location>
</feature>
<dbReference type="PROSITE" id="PS51321">
    <property type="entry name" value="TFIIS_CENTRAL"/>
    <property type="match status" value="1"/>
</dbReference>
<dbReference type="SUPFAM" id="SSF46942">
    <property type="entry name" value="Elongation factor TFIIS domain 2"/>
    <property type="match status" value="1"/>
</dbReference>
<comment type="similarity">
    <text evidence="8">Belongs to the TFS-II family.</text>
</comment>
<comment type="function">
    <text evidence="8">Necessary for efficient RNA polymerase II transcription elongation past template-encoded arresting sites.</text>
</comment>
<comment type="subcellular location">
    <subcellularLocation>
        <location evidence="1 7 8">Nucleus</location>
    </subcellularLocation>
</comment>
<dbReference type="InterPro" id="IPR001222">
    <property type="entry name" value="Znf_TFIIS"/>
</dbReference>
<gene>
    <name evidence="13" type="ORF">OEZ85_010875</name>
</gene>
<dbReference type="Gene3D" id="1.20.930.10">
    <property type="entry name" value="Conserved domain common to transcription factors TFIIS, elongin A, CRSP70"/>
    <property type="match status" value="1"/>
</dbReference>
<keyword evidence="2 8" id="KW-0479">Metal-binding</keyword>
<dbReference type="InterPro" id="IPR035441">
    <property type="entry name" value="TFIIS/LEDGF_dom_sf"/>
</dbReference>
<evidence type="ECO:0000256" key="4">
    <source>
        <dbReference type="ARBA" id="ARBA00022833"/>
    </source>
</evidence>
<feature type="domain" description="TFIIS central" evidence="12">
    <location>
        <begin position="161"/>
        <end position="278"/>
    </location>
</feature>
<dbReference type="PIRSF" id="PIRSF006704">
    <property type="entry name" value="TF_IIS"/>
    <property type="match status" value="1"/>
</dbReference>
<feature type="compositionally biased region" description="Polar residues" evidence="9">
    <location>
        <begin position="95"/>
        <end position="122"/>
    </location>
</feature>
<protein>
    <recommendedName>
        <fullName evidence="8">Transcription elongation factor</fullName>
    </recommendedName>
</protein>
<dbReference type="InterPro" id="IPR035100">
    <property type="entry name" value="TF_IIS-typ"/>
</dbReference>
<dbReference type="Pfam" id="PF08711">
    <property type="entry name" value="Med26"/>
    <property type="match status" value="1"/>
</dbReference>
<evidence type="ECO:0000256" key="6">
    <source>
        <dbReference type="PROSITE-ProRule" id="PRU00472"/>
    </source>
</evidence>
<dbReference type="Pfam" id="PF01096">
    <property type="entry name" value="Zn_ribbon_TFIIS"/>
    <property type="match status" value="1"/>
</dbReference>
<evidence type="ECO:0000256" key="8">
    <source>
        <dbReference type="RuleBase" id="RU368078"/>
    </source>
</evidence>
<evidence type="ECO:0000256" key="7">
    <source>
        <dbReference type="PROSITE-ProRule" id="PRU00649"/>
    </source>
</evidence>
<dbReference type="InterPro" id="IPR003618">
    <property type="entry name" value="TFIIS_cen_dom"/>
</dbReference>
<evidence type="ECO:0000259" key="10">
    <source>
        <dbReference type="PROSITE" id="PS51133"/>
    </source>
</evidence>
<dbReference type="SUPFAM" id="SSF47676">
    <property type="entry name" value="Conserved domain common to transcription factors TFIIS, elongin A, CRSP70"/>
    <property type="match status" value="1"/>
</dbReference>
<evidence type="ECO:0000256" key="9">
    <source>
        <dbReference type="SAM" id="MobiDB-lite"/>
    </source>
</evidence>
<keyword evidence="8" id="KW-0805">Transcription regulation</keyword>
<keyword evidence="14" id="KW-1185">Reference proteome</keyword>
<evidence type="ECO:0000259" key="11">
    <source>
        <dbReference type="PROSITE" id="PS51319"/>
    </source>
</evidence>
<keyword evidence="8" id="KW-0238">DNA-binding</keyword>
<dbReference type="InterPro" id="IPR006289">
    <property type="entry name" value="TFSII"/>
</dbReference>
<keyword evidence="4 8" id="KW-0862">Zinc</keyword>
<dbReference type="Gene3D" id="1.10.472.30">
    <property type="entry name" value="Transcription elongation factor S-II, central domain"/>
    <property type="match status" value="1"/>
</dbReference>
<dbReference type="SUPFAM" id="SSF57783">
    <property type="entry name" value="Zinc beta-ribbon"/>
    <property type="match status" value="1"/>
</dbReference>
<dbReference type="PANTHER" id="PTHR11477">
    <property type="entry name" value="TRANSCRIPTION FACTOR S-II ZINC FINGER DOMAIN-CONTAINING PROTEIN"/>
    <property type="match status" value="1"/>
</dbReference>
<dbReference type="SMART" id="SM00510">
    <property type="entry name" value="TFS2M"/>
    <property type="match status" value="1"/>
</dbReference>
<dbReference type="CDD" id="cd13749">
    <property type="entry name" value="Zn-ribbon_TFIIS"/>
    <property type="match status" value="1"/>
</dbReference>
<dbReference type="InterPro" id="IPR017923">
    <property type="entry name" value="TFIIS_N"/>
</dbReference>
<evidence type="ECO:0000313" key="13">
    <source>
        <dbReference type="EMBL" id="WIA10695.1"/>
    </source>
</evidence>
<dbReference type="PANTHER" id="PTHR11477:SF0">
    <property type="entry name" value="IP08861P-RELATED"/>
    <property type="match status" value="1"/>
</dbReference>
<keyword evidence="8" id="KW-0804">Transcription</keyword>
<keyword evidence="5 7" id="KW-0539">Nucleus</keyword>
<evidence type="ECO:0000259" key="12">
    <source>
        <dbReference type="PROSITE" id="PS51321"/>
    </source>
</evidence>
<dbReference type="PROSITE" id="PS51319">
    <property type="entry name" value="TFIIS_N"/>
    <property type="match status" value="1"/>
</dbReference>
<dbReference type="SMART" id="SM00440">
    <property type="entry name" value="ZnF_C2C2"/>
    <property type="match status" value="1"/>
</dbReference>
<dbReference type="Pfam" id="PF07500">
    <property type="entry name" value="TFIIS_M"/>
    <property type="match status" value="1"/>
</dbReference>
<feature type="domain" description="TFIIS-type" evidence="10">
    <location>
        <begin position="281"/>
        <end position="321"/>
    </location>
</feature>
<evidence type="ECO:0000256" key="1">
    <source>
        <dbReference type="ARBA" id="ARBA00004123"/>
    </source>
</evidence>
<keyword evidence="3 6" id="KW-0863">Zinc-finger</keyword>
<evidence type="ECO:0000256" key="2">
    <source>
        <dbReference type="ARBA" id="ARBA00022723"/>
    </source>
</evidence>
<dbReference type="Gene3D" id="2.20.25.10">
    <property type="match status" value="1"/>
</dbReference>
<feature type="compositionally biased region" description="Low complexity" evidence="9">
    <location>
        <begin position="123"/>
        <end position="139"/>
    </location>
</feature>
<evidence type="ECO:0000256" key="3">
    <source>
        <dbReference type="ARBA" id="ARBA00022771"/>
    </source>
</evidence>
<feature type="region of interest" description="Disordered" evidence="9">
    <location>
        <begin position="93"/>
        <end position="163"/>
    </location>
</feature>
<evidence type="ECO:0000313" key="14">
    <source>
        <dbReference type="Proteomes" id="UP001244341"/>
    </source>
</evidence>
<reference evidence="13 14" key="1">
    <citation type="submission" date="2023-05" db="EMBL/GenBank/DDBJ databases">
        <title>A 100% complete, gapless, phased diploid assembly of the Scenedesmus obliquus UTEX 3031 genome.</title>
        <authorList>
            <person name="Biondi T.C."/>
            <person name="Hanschen E.R."/>
            <person name="Kwon T."/>
            <person name="Eng W."/>
            <person name="Kruse C.P.S."/>
            <person name="Koehler S.I."/>
            <person name="Kunde Y."/>
            <person name="Gleasner C.D."/>
            <person name="You Mak K.T."/>
            <person name="Polle J."/>
            <person name="Hovde B.T."/>
            <person name="Starkenburg S.R."/>
        </authorList>
    </citation>
    <scope>NUCLEOTIDE SEQUENCE [LARGE SCALE GENOMIC DNA]</scope>
    <source>
        <strain evidence="13 14">DOE0152z</strain>
    </source>
</reference>
<proteinExistence type="inferred from homology"/>
<accession>A0ABY8TNT6</accession>
<dbReference type="SMART" id="SM00509">
    <property type="entry name" value="TFS2N"/>
    <property type="match status" value="1"/>
</dbReference>
<dbReference type="PROSITE" id="PS00466">
    <property type="entry name" value="ZF_TFIIS_1"/>
    <property type="match status" value="1"/>
</dbReference>
<dbReference type="Proteomes" id="UP001244341">
    <property type="component" value="Chromosome 2b"/>
</dbReference>
<dbReference type="InterPro" id="IPR003617">
    <property type="entry name" value="TFIIS/CRSP70_N_sub"/>
</dbReference>
<dbReference type="InterPro" id="IPR036575">
    <property type="entry name" value="TFIIS_cen_dom_sf"/>
</dbReference>
<dbReference type="NCBIfam" id="TIGR01385">
    <property type="entry name" value="TFSII"/>
    <property type="match status" value="1"/>
</dbReference>
<evidence type="ECO:0000256" key="5">
    <source>
        <dbReference type="ARBA" id="ARBA00023242"/>
    </source>
</evidence>
<sequence>MSVSKPIAATELAKLVASASEAAKAADSGDAAQQGRCLDILKLLAKSNVTAGLLKETDAGKKVNRLSKSADAKVAAAAAAAVQAWKDCVKRQAQEAGSSQPELSSQPSFGTTNSIGGLNGSSQQQQQQQREQPAASKPSGGSGSGKASGPARPPPKTGDGKRDKIRLLLCDGLCLVPDEQRGGQDPGEVAAEVEAAIYARFNQHTGPEYGAKVRSLSFNFKDPSNPDLRARVLQGQIDPQELVDMSPEELASDEKRKENDKIRQEAAAEAVRGQSQQASTDMFKCARCKQNKCTYYQMQTRSADEPMTTFVTCVNCQNKWKFC</sequence>
<name>A0ABY8TNT6_TETOB</name>
<dbReference type="EMBL" id="CP126209">
    <property type="protein sequence ID" value="WIA10695.1"/>
    <property type="molecule type" value="Genomic_DNA"/>
</dbReference>
<organism evidence="13 14">
    <name type="scientific">Tetradesmus obliquus</name>
    <name type="common">Green alga</name>
    <name type="synonym">Acutodesmus obliquus</name>
    <dbReference type="NCBI Taxonomy" id="3088"/>
    <lineage>
        <taxon>Eukaryota</taxon>
        <taxon>Viridiplantae</taxon>
        <taxon>Chlorophyta</taxon>
        <taxon>core chlorophytes</taxon>
        <taxon>Chlorophyceae</taxon>
        <taxon>CS clade</taxon>
        <taxon>Sphaeropleales</taxon>
        <taxon>Scenedesmaceae</taxon>
        <taxon>Tetradesmus</taxon>
    </lineage>
</organism>
<dbReference type="PROSITE" id="PS51133">
    <property type="entry name" value="ZF_TFIIS_2"/>
    <property type="match status" value="1"/>
</dbReference>